<evidence type="ECO:0000256" key="3">
    <source>
        <dbReference type="SAM" id="SignalP"/>
    </source>
</evidence>
<dbReference type="AlphaFoldDB" id="A0A261G628"/>
<keyword evidence="2" id="KW-0472">Membrane</keyword>
<keyword evidence="3" id="KW-0732">Signal</keyword>
<feature type="chain" id="PRO_5012401776" description="Pesticidal crystal protein Cry22Aa Ig-like domain-containing protein" evidence="3">
    <location>
        <begin position="32"/>
        <end position="459"/>
    </location>
</feature>
<feature type="signal peptide" evidence="3">
    <location>
        <begin position="1"/>
        <end position="31"/>
    </location>
</feature>
<dbReference type="InterPro" id="IPR032179">
    <property type="entry name" value="Cry22Aa_Ig-like"/>
</dbReference>
<evidence type="ECO:0000313" key="5">
    <source>
        <dbReference type="EMBL" id="OZG66663.1"/>
    </source>
</evidence>
<evidence type="ECO:0000259" key="4">
    <source>
        <dbReference type="Pfam" id="PF16403"/>
    </source>
</evidence>
<dbReference type="EMBL" id="MWWY01000002">
    <property type="protein sequence ID" value="OZG66663.1"/>
    <property type="molecule type" value="Genomic_DNA"/>
</dbReference>
<feature type="compositionally biased region" description="Polar residues" evidence="1">
    <location>
        <begin position="389"/>
        <end position="404"/>
    </location>
</feature>
<keyword evidence="2" id="KW-1133">Transmembrane helix</keyword>
<accession>A0A261G628</accession>
<feature type="region of interest" description="Disordered" evidence="1">
    <location>
        <begin position="386"/>
        <end position="429"/>
    </location>
</feature>
<evidence type="ECO:0000313" key="6">
    <source>
        <dbReference type="Proteomes" id="UP000216074"/>
    </source>
</evidence>
<evidence type="ECO:0000256" key="1">
    <source>
        <dbReference type="SAM" id="MobiDB-lite"/>
    </source>
</evidence>
<sequence length="459" mass="47418">MRGGWKKGLGIVAATACLLAMMLSGASVANAYETSPNVDPRLSLTLSGDTLTAENVNQLGYTYSSEGLEPGQTASYGIDFAVSPVWADGTPVCWGGMDDDDPTHAYCGKGADFEEDLDYTVAMNPPHETFYYAFNTIEVNIAAGQAPVSGLMPEHMRQVLAAWLNNDAITGVAIHHYVSGGSGGNGIGVGGIAGYEDYLVMFDRPDTQAPKFAGVSDVTLPMGSSFDPLAGVSASDVTDGDVTGNVTVTSNPVDTSNPGVYTVEYSVKDKAGNTATAKRTVTVTTVVPSEGDLTEDTQATGLIAATSVTVGGEVTVNVGADHAGDKADVTMFSTPRVLATGVTVASDGTVKVKVPSDTPAGTHRIAVKLWSDPSKLVWDSVTVKAAAQQPDNNTGSEDNTAGTDTQKPTQPTENNTNTQNPQAKTDTLPQSGAGVMTVVAIMLILAAAAGVTVVIRRRA</sequence>
<name>A0A261G628_9BIFI</name>
<dbReference type="OrthoDB" id="1016457at2"/>
<feature type="domain" description="Pesticidal crystal protein Cry22Aa Ig-like" evidence="4">
    <location>
        <begin position="211"/>
        <end position="283"/>
    </location>
</feature>
<dbReference type="Gene3D" id="2.60.40.10">
    <property type="entry name" value="Immunoglobulins"/>
    <property type="match status" value="1"/>
</dbReference>
<feature type="compositionally biased region" description="Low complexity" evidence="1">
    <location>
        <begin position="405"/>
        <end position="422"/>
    </location>
</feature>
<feature type="transmembrane region" description="Helical" evidence="2">
    <location>
        <begin position="433"/>
        <end position="455"/>
    </location>
</feature>
<evidence type="ECO:0000256" key="2">
    <source>
        <dbReference type="SAM" id="Phobius"/>
    </source>
</evidence>
<dbReference type="Pfam" id="PF16403">
    <property type="entry name" value="Bact_surface_Ig-like"/>
    <property type="match status" value="1"/>
</dbReference>
<gene>
    <name evidence="5" type="ORF">BHAP_0072</name>
</gene>
<dbReference type="Proteomes" id="UP000216074">
    <property type="component" value="Unassembled WGS sequence"/>
</dbReference>
<dbReference type="InterPro" id="IPR013783">
    <property type="entry name" value="Ig-like_fold"/>
</dbReference>
<comment type="caution">
    <text evidence="5">The sequence shown here is derived from an EMBL/GenBank/DDBJ whole genome shotgun (WGS) entry which is preliminary data.</text>
</comment>
<keyword evidence="6" id="KW-1185">Reference proteome</keyword>
<protein>
    <recommendedName>
        <fullName evidence="4">Pesticidal crystal protein Cry22Aa Ig-like domain-containing protein</fullName>
    </recommendedName>
</protein>
<keyword evidence="2" id="KW-0812">Transmembrane</keyword>
<reference evidence="5 6" key="1">
    <citation type="journal article" date="2017" name="BMC Genomics">
        <title>Comparative genomic and phylogenomic analyses of the Bifidobacteriaceae family.</title>
        <authorList>
            <person name="Lugli G.A."/>
            <person name="Milani C."/>
            <person name="Turroni F."/>
            <person name="Duranti S."/>
            <person name="Mancabelli L."/>
            <person name="Mangifesta M."/>
            <person name="Ferrario C."/>
            <person name="Modesto M."/>
            <person name="Mattarelli P."/>
            <person name="Jiri K."/>
            <person name="van Sinderen D."/>
            <person name="Ventura M."/>
        </authorList>
    </citation>
    <scope>NUCLEOTIDE SEQUENCE [LARGE SCALE GENOMIC DNA]</scope>
    <source>
        <strain evidence="5 6">DSM 100202</strain>
    </source>
</reference>
<organism evidence="5 6">
    <name type="scientific">Bifidobacterium hapali</name>
    <dbReference type="NCBI Taxonomy" id="1630172"/>
    <lineage>
        <taxon>Bacteria</taxon>
        <taxon>Bacillati</taxon>
        <taxon>Actinomycetota</taxon>
        <taxon>Actinomycetes</taxon>
        <taxon>Bifidobacteriales</taxon>
        <taxon>Bifidobacteriaceae</taxon>
        <taxon>Bifidobacterium</taxon>
    </lineage>
</organism>
<dbReference type="GO" id="GO:0005975">
    <property type="term" value="P:carbohydrate metabolic process"/>
    <property type="evidence" value="ECO:0007669"/>
    <property type="project" value="UniProtKB-ARBA"/>
</dbReference>
<dbReference type="RefSeq" id="WP_094728540.1">
    <property type="nucleotide sequence ID" value="NZ_MWWY01000002.1"/>
</dbReference>
<proteinExistence type="predicted"/>